<dbReference type="EMBL" id="CAACVG010008632">
    <property type="protein sequence ID" value="VEN50518.1"/>
    <property type="molecule type" value="Genomic_DNA"/>
</dbReference>
<sequence length="123" mass="13574">MTCLASKLREQACKKPVTEIVASDALLSDAEVVLWLDLREVTCEDIKSIEMRHVAVANKEGKYQDLGKVIATKGTRNVYEVDQGDAKQNSAVMLTFCASGTITPPIIYPNKRLPQAHRNEATL</sequence>
<keyword evidence="2" id="KW-1185">Reference proteome</keyword>
<protein>
    <submittedName>
        <fullName evidence="1">Uncharacterized protein</fullName>
    </submittedName>
</protein>
<dbReference type="AlphaFoldDB" id="A0A653CRI1"/>
<dbReference type="OrthoDB" id="6768521at2759"/>
<reference evidence="1 2" key="1">
    <citation type="submission" date="2019-01" db="EMBL/GenBank/DDBJ databases">
        <authorList>
            <person name="Sayadi A."/>
        </authorList>
    </citation>
    <scope>NUCLEOTIDE SEQUENCE [LARGE SCALE GENOMIC DNA]</scope>
</reference>
<dbReference type="Proteomes" id="UP000410492">
    <property type="component" value="Unassembled WGS sequence"/>
</dbReference>
<proteinExistence type="predicted"/>
<dbReference type="Gene3D" id="2.70.160.11">
    <property type="entry name" value="Hnrnp arginine n-methyltransferase1"/>
    <property type="match status" value="1"/>
</dbReference>
<organism evidence="1 2">
    <name type="scientific">Callosobruchus maculatus</name>
    <name type="common">Southern cowpea weevil</name>
    <name type="synonym">Pulse bruchid</name>
    <dbReference type="NCBI Taxonomy" id="64391"/>
    <lineage>
        <taxon>Eukaryota</taxon>
        <taxon>Metazoa</taxon>
        <taxon>Ecdysozoa</taxon>
        <taxon>Arthropoda</taxon>
        <taxon>Hexapoda</taxon>
        <taxon>Insecta</taxon>
        <taxon>Pterygota</taxon>
        <taxon>Neoptera</taxon>
        <taxon>Endopterygota</taxon>
        <taxon>Coleoptera</taxon>
        <taxon>Polyphaga</taxon>
        <taxon>Cucujiformia</taxon>
        <taxon>Chrysomeloidea</taxon>
        <taxon>Chrysomelidae</taxon>
        <taxon>Bruchinae</taxon>
        <taxon>Bruchini</taxon>
        <taxon>Callosobruchus</taxon>
    </lineage>
</organism>
<evidence type="ECO:0000313" key="1">
    <source>
        <dbReference type="EMBL" id="VEN50518.1"/>
    </source>
</evidence>
<gene>
    <name evidence="1" type="ORF">CALMAC_LOCUS11266</name>
</gene>
<evidence type="ECO:0000313" key="2">
    <source>
        <dbReference type="Proteomes" id="UP000410492"/>
    </source>
</evidence>
<accession>A0A653CRI1</accession>
<name>A0A653CRI1_CALMS</name>